<proteinExistence type="predicted"/>
<dbReference type="InterPro" id="IPR029903">
    <property type="entry name" value="RmlD-like-bd"/>
</dbReference>
<organism evidence="2">
    <name type="scientific">marine metagenome</name>
    <dbReference type="NCBI Taxonomy" id="408172"/>
    <lineage>
        <taxon>unclassified sequences</taxon>
        <taxon>metagenomes</taxon>
        <taxon>ecological metagenomes</taxon>
    </lineage>
</organism>
<dbReference type="Gene3D" id="3.40.50.720">
    <property type="entry name" value="NAD(P)-binding Rossmann-like Domain"/>
    <property type="match status" value="1"/>
</dbReference>
<feature type="non-terminal residue" evidence="2">
    <location>
        <position position="1"/>
    </location>
</feature>
<protein>
    <recommendedName>
        <fullName evidence="1">RmlD-like substrate binding domain-containing protein</fullName>
    </recommendedName>
</protein>
<feature type="non-terminal residue" evidence="2">
    <location>
        <position position="68"/>
    </location>
</feature>
<evidence type="ECO:0000259" key="1">
    <source>
        <dbReference type="Pfam" id="PF04321"/>
    </source>
</evidence>
<dbReference type="InterPro" id="IPR036291">
    <property type="entry name" value="NAD(P)-bd_dom_sf"/>
</dbReference>
<dbReference type="AlphaFoldDB" id="A0A382B616"/>
<accession>A0A382B616</accession>
<feature type="domain" description="RmlD-like substrate binding" evidence="1">
    <location>
        <begin position="5"/>
        <end position="68"/>
    </location>
</feature>
<sequence length="68" mass="7619">VNNNTILVTGAQGQLGRTMEYYWAASELARENELLFYDIGELDLTLANIVEEELNRIKPSTILNAAAY</sequence>
<reference evidence="2" key="1">
    <citation type="submission" date="2018-05" db="EMBL/GenBank/DDBJ databases">
        <authorList>
            <person name="Lanie J.A."/>
            <person name="Ng W.-L."/>
            <person name="Kazmierczak K.M."/>
            <person name="Andrzejewski T.M."/>
            <person name="Davidsen T.M."/>
            <person name="Wayne K.J."/>
            <person name="Tettelin H."/>
            <person name="Glass J.I."/>
            <person name="Rusch D."/>
            <person name="Podicherti R."/>
            <person name="Tsui H.-C.T."/>
            <person name="Winkler M.E."/>
        </authorList>
    </citation>
    <scope>NUCLEOTIDE SEQUENCE</scope>
</reference>
<dbReference type="Pfam" id="PF04321">
    <property type="entry name" value="RmlD_sub_bind"/>
    <property type="match status" value="1"/>
</dbReference>
<dbReference type="SUPFAM" id="SSF51735">
    <property type="entry name" value="NAD(P)-binding Rossmann-fold domains"/>
    <property type="match status" value="1"/>
</dbReference>
<name>A0A382B616_9ZZZZ</name>
<evidence type="ECO:0000313" key="2">
    <source>
        <dbReference type="EMBL" id="SVB08961.1"/>
    </source>
</evidence>
<gene>
    <name evidence="2" type="ORF">METZ01_LOCUS161815</name>
</gene>
<dbReference type="EMBL" id="UINC01028273">
    <property type="protein sequence ID" value="SVB08961.1"/>
    <property type="molecule type" value="Genomic_DNA"/>
</dbReference>